<evidence type="ECO:0000313" key="3">
    <source>
        <dbReference type="Proteomes" id="UP000245166"/>
    </source>
</evidence>
<evidence type="ECO:0000256" key="1">
    <source>
        <dbReference type="SAM" id="Phobius"/>
    </source>
</evidence>
<name>A0A2U1ZV30_9MICO</name>
<keyword evidence="3" id="KW-1185">Reference proteome</keyword>
<keyword evidence="1" id="KW-0812">Transmembrane</keyword>
<organism evidence="2 3">
    <name type="scientific">Serinibacter arcticus</name>
    <dbReference type="NCBI Taxonomy" id="1655435"/>
    <lineage>
        <taxon>Bacteria</taxon>
        <taxon>Bacillati</taxon>
        <taxon>Actinomycetota</taxon>
        <taxon>Actinomycetes</taxon>
        <taxon>Micrococcales</taxon>
        <taxon>Beutenbergiaceae</taxon>
        <taxon>Serinibacter</taxon>
    </lineage>
</organism>
<reference evidence="2 3" key="1">
    <citation type="submission" date="2018-03" db="EMBL/GenBank/DDBJ databases">
        <title>Genome assembly of novel Miniimonas species PCH200.</title>
        <authorList>
            <person name="Thakur V."/>
            <person name="Kumar V."/>
            <person name="Singh D."/>
        </authorList>
    </citation>
    <scope>NUCLEOTIDE SEQUENCE [LARGE SCALE GENOMIC DNA]</scope>
    <source>
        <strain evidence="2 3">PCH200</strain>
    </source>
</reference>
<evidence type="ECO:0000313" key="2">
    <source>
        <dbReference type="EMBL" id="PWD50800.1"/>
    </source>
</evidence>
<feature type="transmembrane region" description="Helical" evidence="1">
    <location>
        <begin position="6"/>
        <end position="29"/>
    </location>
</feature>
<protein>
    <submittedName>
        <fullName evidence="2">Uncharacterized protein</fullName>
    </submittedName>
</protein>
<sequence length="163" mass="17696">MKRRTAIVTTGVAVVGVLGAVVLVSLPLLQHDTERIRVVADPRLREAIEVYVADVEDRLLLSPEDLATHDDLAARSVALEVEVYADLDQQITAATVEIQNLQDARIEGPHVVVTVTTGSTIDLSDDSGTYLGWSPAWSDTHELTLERNGREFVVVDDVITSGP</sequence>
<dbReference type="Proteomes" id="UP000245166">
    <property type="component" value="Unassembled WGS sequence"/>
</dbReference>
<dbReference type="AlphaFoldDB" id="A0A2U1ZV30"/>
<accession>A0A2U1ZV30</accession>
<dbReference type="RefSeq" id="WP_109229182.1">
    <property type="nucleotide sequence ID" value="NZ_PYHR01000002.1"/>
</dbReference>
<keyword evidence="1" id="KW-0472">Membrane</keyword>
<comment type="caution">
    <text evidence="2">The sequence shown here is derived from an EMBL/GenBank/DDBJ whole genome shotgun (WGS) entry which is preliminary data.</text>
</comment>
<gene>
    <name evidence="2" type="ORF">C8046_09220</name>
</gene>
<keyword evidence="1" id="KW-1133">Transmembrane helix</keyword>
<dbReference type="EMBL" id="PYHR01000002">
    <property type="protein sequence ID" value="PWD50800.1"/>
    <property type="molecule type" value="Genomic_DNA"/>
</dbReference>
<proteinExistence type="predicted"/>